<dbReference type="GO" id="GO:0051539">
    <property type="term" value="F:4 iron, 4 sulfur cluster binding"/>
    <property type="evidence" value="ECO:0007669"/>
    <property type="project" value="UniProtKB-KW"/>
</dbReference>
<dbReference type="OrthoDB" id="9782337at2"/>
<dbReference type="InterPro" id="IPR017900">
    <property type="entry name" value="4Fe4S_Fe_S_CS"/>
</dbReference>
<evidence type="ECO:0000256" key="4">
    <source>
        <dbReference type="ARBA" id="ARBA00022737"/>
    </source>
</evidence>
<evidence type="ECO:0000256" key="2">
    <source>
        <dbReference type="ARBA" id="ARBA00022485"/>
    </source>
</evidence>
<dbReference type="InterPro" id="IPR017896">
    <property type="entry name" value="4Fe4S_Fe-S-bd"/>
</dbReference>
<keyword evidence="1" id="KW-0813">Transport</keyword>
<dbReference type="InterPro" id="IPR003741">
    <property type="entry name" value="LUD_dom"/>
</dbReference>
<dbReference type="Pfam" id="PF13183">
    <property type="entry name" value="Fer4_8"/>
    <property type="match status" value="1"/>
</dbReference>
<dbReference type="EMBL" id="SMAD01000004">
    <property type="protein sequence ID" value="TCS87674.1"/>
    <property type="molecule type" value="Genomic_DNA"/>
</dbReference>
<gene>
    <name evidence="9" type="ORF">EDD80_10421</name>
</gene>
<evidence type="ECO:0000259" key="8">
    <source>
        <dbReference type="PROSITE" id="PS51379"/>
    </source>
</evidence>
<reference evidence="9 10" key="1">
    <citation type="submission" date="2019-03" db="EMBL/GenBank/DDBJ databases">
        <title>Genomic Encyclopedia of Type Strains, Phase IV (KMG-IV): sequencing the most valuable type-strain genomes for metagenomic binning, comparative biology and taxonomic classification.</title>
        <authorList>
            <person name="Goeker M."/>
        </authorList>
    </citation>
    <scope>NUCLEOTIDE SEQUENCE [LARGE SCALE GENOMIC DNA]</scope>
    <source>
        <strain evidence="9 10">DSM 21100</strain>
    </source>
</reference>
<dbReference type="PANTHER" id="PTHR47153:SF2">
    <property type="entry name" value="LACTATE UTILIZATION PROTEIN B"/>
    <property type="match status" value="1"/>
</dbReference>
<evidence type="ECO:0000256" key="3">
    <source>
        <dbReference type="ARBA" id="ARBA00022723"/>
    </source>
</evidence>
<dbReference type="AlphaFoldDB" id="A0A4R3KRN1"/>
<evidence type="ECO:0000313" key="10">
    <source>
        <dbReference type="Proteomes" id="UP000295807"/>
    </source>
</evidence>
<dbReference type="Gene3D" id="3.40.50.10420">
    <property type="entry name" value="NagB/RpiA/CoA transferase-like"/>
    <property type="match status" value="1"/>
</dbReference>
<keyword evidence="6" id="KW-0408">Iron</keyword>
<name>A0A4R3KRN1_9SPHI</name>
<sequence>MNQLEAAFLARSREKVSDLEHRRKINHALKQSDDAFQKGKEQFSDLAAARRLAKNSKWKAIEYLDRRLEEFEEKFTRHGGKVIWAENAQQALDEIGTICKAKNARTVVKSKSMVTEEIHLNPFLEDRGIDVIETDLGEYIQQLAGEPPYHIVAPSMHKSKEEVAQLFHDKLDALPGLPPRQLTLFARKKLRKKFREAEIGITGVNFLLADIGGVAVTENEGNARLTSSFPKTHIAIAGIEKVLSSVADLHLFWPLLATHGSGQKITVYNSIFTGPKRPKEADGPEEMYVILLNNGRTNILADVKAREGLYCIRCGACLNVCPVYKNIGGHTYNTTYSGPIGAVITPQLRGSRNYKHLSYASSLCGACTEVCPVRINLHELLLDNRQQAVKEKSGTRTEAFTWYAWKRAMLSRSVLNIANEGTKNFFMKNLFKSAWGNERELPVFPGKSFNEQWKKYLDAGEERAV</sequence>
<dbReference type="NCBIfam" id="TIGR00273">
    <property type="entry name" value="LutB/LldF family L-lactate oxidation iron-sulfur protein"/>
    <property type="match status" value="1"/>
</dbReference>
<dbReference type="SUPFAM" id="SSF100950">
    <property type="entry name" value="NagB/RpiA/CoA transferase-like"/>
    <property type="match status" value="1"/>
</dbReference>
<comment type="caution">
    <text evidence="9">The sequence shown here is derived from an EMBL/GenBank/DDBJ whole genome shotgun (WGS) entry which is preliminary data.</text>
</comment>
<dbReference type="Gene3D" id="1.10.1060.10">
    <property type="entry name" value="Alpha-helical ferredoxin"/>
    <property type="match status" value="1"/>
</dbReference>
<evidence type="ECO:0000256" key="6">
    <source>
        <dbReference type="ARBA" id="ARBA00023004"/>
    </source>
</evidence>
<keyword evidence="5" id="KW-0249">Electron transport</keyword>
<keyword evidence="2" id="KW-0004">4Fe-4S</keyword>
<keyword evidence="3" id="KW-0479">Metal-binding</keyword>
<keyword evidence="10" id="KW-1185">Reference proteome</keyword>
<feature type="domain" description="4Fe-4S ferredoxin-type" evidence="8">
    <location>
        <begin position="301"/>
        <end position="332"/>
    </location>
</feature>
<dbReference type="InterPro" id="IPR037171">
    <property type="entry name" value="NagB/RpiA_transferase-like"/>
</dbReference>
<dbReference type="PROSITE" id="PS00198">
    <property type="entry name" value="4FE4S_FER_1"/>
    <property type="match status" value="1"/>
</dbReference>
<protein>
    <submittedName>
        <fullName evidence="9">L-lactate dehydrogenase complex protein LldF</fullName>
    </submittedName>
</protein>
<dbReference type="PROSITE" id="PS51379">
    <property type="entry name" value="4FE4S_FER_2"/>
    <property type="match status" value="1"/>
</dbReference>
<keyword evidence="7" id="KW-0411">Iron-sulfur</keyword>
<dbReference type="Proteomes" id="UP000295807">
    <property type="component" value="Unassembled WGS sequence"/>
</dbReference>
<evidence type="ECO:0000256" key="1">
    <source>
        <dbReference type="ARBA" id="ARBA00022448"/>
    </source>
</evidence>
<dbReference type="GO" id="GO:0046872">
    <property type="term" value="F:metal ion binding"/>
    <property type="evidence" value="ECO:0007669"/>
    <property type="project" value="UniProtKB-KW"/>
</dbReference>
<dbReference type="GO" id="GO:0006089">
    <property type="term" value="P:lactate metabolic process"/>
    <property type="evidence" value="ECO:0007669"/>
    <property type="project" value="InterPro"/>
</dbReference>
<evidence type="ECO:0000256" key="7">
    <source>
        <dbReference type="ARBA" id="ARBA00023014"/>
    </source>
</evidence>
<dbReference type="RefSeq" id="WP_132128738.1">
    <property type="nucleotide sequence ID" value="NZ_CP042432.1"/>
</dbReference>
<dbReference type="Pfam" id="PF02589">
    <property type="entry name" value="LUD_dom"/>
    <property type="match status" value="1"/>
</dbReference>
<dbReference type="PANTHER" id="PTHR47153">
    <property type="entry name" value="LACTATE UTILIZATION PROTEIN B"/>
    <property type="match status" value="1"/>
</dbReference>
<proteinExistence type="predicted"/>
<accession>A0A4R3KRN1</accession>
<dbReference type="InterPro" id="IPR009051">
    <property type="entry name" value="Helical_ferredxn"/>
</dbReference>
<organism evidence="9 10">
    <name type="scientific">Anseongella ginsenosidimutans</name>
    <dbReference type="NCBI Taxonomy" id="496056"/>
    <lineage>
        <taxon>Bacteria</taxon>
        <taxon>Pseudomonadati</taxon>
        <taxon>Bacteroidota</taxon>
        <taxon>Sphingobacteriia</taxon>
        <taxon>Sphingobacteriales</taxon>
        <taxon>Sphingobacteriaceae</taxon>
        <taxon>Anseongella</taxon>
    </lineage>
</organism>
<evidence type="ECO:0000256" key="5">
    <source>
        <dbReference type="ARBA" id="ARBA00022982"/>
    </source>
</evidence>
<dbReference type="InterPro" id="IPR024185">
    <property type="entry name" value="FTHF_cligase-like_sf"/>
</dbReference>
<keyword evidence="4" id="KW-0677">Repeat</keyword>
<dbReference type="InterPro" id="IPR004452">
    <property type="entry name" value="LutB/LldF"/>
</dbReference>
<dbReference type="SUPFAM" id="SSF46548">
    <property type="entry name" value="alpha-helical ferredoxin"/>
    <property type="match status" value="1"/>
</dbReference>
<evidence type="ECO:0000313" key="9">
    <source>
        <dbReference type="EMBL" id="TCS87674.1"/>
    </source>
</evidence>